<evidence type="ECO:0000259" key="3">
    <source>
        <dbReference type="PROSITE" id="PS50076"/>
    </source>
</evidence>
<dbReference type="GO" id="GO:0005634">
    <property type="term" value="C:nucleus"/>
    <property type="evidence" value="ECO:0007669"/>
    <property type="project" value="TreeGrafter"/>
</dbReference>
<dbReference type="GO" id="GO:0031072">
    <property type="term" value="F:heat shock protein binding"/>
    <property type="evidence" value="ECO:0007669"/>
    <property type="project" value="TreeGrafter"/>
</dbReference>
<evidence type="ECO:0000256" key="1">
    <source>
        <dbReference type="ARBA" id="ARBA00022553"/>
    </source>
</evidence>
<dbReference type="Pfam" id="PF23302">
    <property type="entry name" value="HTH_DNAJC9"/>
    <property type="match status" value="1"/>
</dbReference>
<dbReference type="Gene3D" id="1.10.287.110">
    <property type="entry name" value="DnaJ domain"/>
    <property type="match status" value="1"/>
</dbReference>
<feature type="domain" description="J" evidence="3">
    <location>
        <begin position="16"/>
        <end position="83"/>
    </location>
</feature>
<accession>A0A8D8FFN4</accession>
<feature type="compositionally biased region" description="Basic residues" evidence="2">
    <location>
        <begin position="268"/>
        <end position="283"/>
    </location>
</feature>
<sequence>MPSTLDLCEKLYGTRDVYALFEVDKKAKESEIKKAYYKLSLKVHPDRVKEEDKQEATEKFKVLSKIHSVLSDAPKRALYDEKGIIDDDDEESLGANWLAMWQQFFKPITTEDISNFEKEYTGSELERNDIRKAYLGGKGCLNHMLNSVPFMNCEDEPRIAVIVKEMIAAGDVPEYKIFTEEPKAKRDRRHKKYAKEAREAAAIKEKLEKKENEKRQSESGATSLEQQIALRQADRQAGFASLLDKLAQKYGDGDDDEEAFDLEQYVAKKKSKAKGTPQGKKKQQGATGGKGVKEGRVSKKSL</sequence>
<dbReference type="SUPFAM" id="SSF46565">
    <property type="entry name" value="Chaperone J-domain"/>
    <property type="match status" value="1"/>
</dbReference>
<name>A0A8D8FFN4_CULPI</name>
<dbReference type="PANTHER" id="PTHR44144">
    <property type="entry name" value="DNAJ HOMOLOG SUBFAMILY C MEMBER 9"/>
    <property type="match status" value="1"/>
</dbReference>
<dbReference type="SMART" id="SM00271">
    <property type="entry name" value="DnaJ"/>
    <property type="match status" value="1"/>
</dbReference>
<dbReference type="EMBL" id="HBUE01246483">
    <property type="protein sequence ID" value="CAG6552313.1"/>
    <property type="molecule type" value="Transcribed_RNA"/>
</dbReference>
<dbReference type="EMBL" id="HBUE01353608">
    <property type="protein sequence ID" value="CAG6604622.1"/>
    <property type="molecule type" value="Transcribed_RNA"/>
</dbReference>
<feature type="compositionally biased region" description="Basic and acidic residues" evidence="2">
    <location>
        <begin position="291"/>
        <end position="302"/>
    </location>
</feature>
<proteinExistence type="predicted"/>
<protein>
    <submittedName>
        <fullName evidence="4">J domain-containing protein CG6693</fullName>
    </submittedName>
</protein>
<dbReference type="EMBL" id="HBUE01353609">
    <property type="protein sequence ID" value="CAG6604623.1"/>
    <property type="molecule type" value="Transcribed_RNA"/>
</dbReference>
<reference evidence="4" key="1">
    <citation type="submission" date="2021-05" db="EMBL/GenBank/DDBJ databases">
        <authorList>
            <person name="Alioto T."/>
            <person name="Alioto T."/>
            <person name="Gomez Garrido J."/>
        </authorList>
    </citation>
    <scope>NUCLEOTIDE SEQUENCE</scope>
</reference>
<dbReference type="InterPro" id="IPR052594">
    <property type="entry name" value="J_domain-containing_protein"/>
</dbReference>
<evidence type="ECO:0000313" key="4">
    <source>
        <dbReference type="EMBL" id="CAG6470937.1"/>
    </source>
</evidence>
<feature type="region of interest" description="Disordered" evidence="2">
    <location>
        <begin position="268"/>
        <end position="302"/>
    </location>
</feature>
<dbReference type="PROSITE" id="PS00636">
    <property type="entry name" value="DNAJ_1"/>
    <property type="match status" value="1"/>
</dbReference>
<dbReference type="InterPro" id="IPR036869">
    <property type="entry name" value="J_dom_sf"/>
</dbReference>
<dbReference type="AlphaFoldDB" id="A0A8D8FFN4"/>
<dbReference type="PROSITE" id="PS50076">
    <property type="entry name" value="DNAJ_2"/>
    <property type="match status" value="1"/>
</dbReference>
<evidence type="ECO:0000256" key="2">
    <source>
        <dbReference type="SAM" id="MobiDB-lite"/>
    </source>
</evidence>
<dbReference type="EMBL" id="HBUE01246484">
    <property type="protein sequence ID" value="CAG6552314.1"/>
    <property type="molecule type" value="Transcribed_RNA"/>
</dbReference>
<feature type="compositionally biased region" description="Basic and acidic residues" evidence="2">
    <location>
        <begin position="194"/>
        <end position="217"/>
    </location>
</feature>
<keyword evidence="1" id="KW-0597">Phosphoprotein</keyword>
<dbReference type="FunFam" id="1.10.287.110:FF:000035">
    <property type="entry name" value="DnaJ homolog subfamily C member 9"/>
    <property type="match status" value="1"/>
</dbReference>
<organism evidence="4">
    <name type="scientific">Culex pipiens</name>
    <name type="common">House mosquito</name>
    <dbReference type="NCBI Taxonomy" id="7175"/>
    <lineage>
        <taxon>Eukaryota</taxon>
        <taxon>Metazoa</taxon>
        <taxon>Ecdysozoa</taxon>
        <taxon>Arthropoda</taxon>
        <taxon>Hexapoda</taxon>
        <taxon>Insecta</taxon>
        <taxon>Pterygota</taxon>
        <taxon>Neoptera</taxon>
        <taxon>Endopterygota</taxon>
        <taxon>Diptera</taxon>
        <taxon>Nematocera</taxon>
        <taxon>Culicoidea</taxon>
        <taxon>Culicidae</taxon>
        <taxon>Culicinae</taxon>
        <taxon>Culicini</taxon>
        <taxon>Culex</taxon>
        <taxon>Culex</taxon>
    </lineage>
</organism>
<feature type="region of interest" description="Disordered" evidence="2">
    <location>
        <begin position="186"/>
        <end position="224"/>
    </location>
</feature>
<dbReference type="InterPro" id="IPR056453">
    <property type="entry name" value="HTH_DNAJC9"/>
</dbReference>
<dbReference type="PRINTS" id="PR00625">
    <property type="entry name" value="JDOMAIN"/>
</dbReference>
<dbReference type="InterPro" id="IPR001623">
    <property type="entry name" value="DnaJ_domain"/>
</dbReference>
<dbReference type="CDD" id="cd06257">
    <property type="entry name" value="DnaJ"/>
    <property type="match status" value="1"/>
</dbReference>
<dbReference type="PANTHER" id="PTHR44144:SF1">
    <property type="entry name" value="DNAJ HOMOLOG SUBFAMILY C MEMBER 9"/>
    <property type="match status" value="1"/>
</dbReference>
<dbReference type="Pfam" id="PF00226">
    <property type="entry name" value="DnaJ"/>
    <property type="match status" value="1"/>
</dbReference>
<dbReference type="InterPro" id="IPR018253">
    <property type="entry name" value="DnaJ_domain_CS"/>
</dbReference>
<dbReference type="EMBL" id="HBUE01066626">
    <property type="protein sequence ID" value="CAG6470937.1"/>
    <property type="molecule type" value="Transcribed_RNA"/>
</dbReference>
<dbReference type="GO" id="GO:0005737">
    <property type="term" value="C:cytoplasm"/>
    <property type="evidence" value="ECO:0007669"/>
    <property type="project" value="TreeGrafter"/>
</dbReference>